<proteinExistence type="predicted"/>
<keyword evidence="2" id="KW-1185">Reference proteome</keyword>
<dbReference type="Proteomes" id="UP000823941">
    <property type="component" value="Chromosome 17"/>
</dbReference>
<evidence type="ECO:0000313" key="2">
    <source>
        <dbReference type="Proteomes" id="UP000823941"/>
    </source>
</evidence>
<protein>
    <submittedName>
        <fullName evidence="1">Uncharacterized protein</fullName>
    </submittedName>
</protein>
<organism evidence="1 2">
    <name type="scientific">Plutella xylostella</name>
    <name type="common">Diamondback moth</name>
    <name type="synonym">Plutella maculipennis</name>
    <dbReference type="NCBI Taxonomy" id="51655"/>
    <lineage>
        <taxon>Eukaryota</taxon>
        <taxon>Metazoa</taxon>
        <taxon>Ecdysozoa</taxon>
        <taxon>Arthropoda</taxon>
        <taxon>Hexapoda</taxon>
        <taxon>Insecta</taxon>
        <taxon>Pterygota</taxon>
        <taxon>Neoptera</taxon>
        <taxon>Endopterygota</taxon>
        <taxon>Lepidoptera</taxon>
        <taxon>Glossata</taxon>
        <taxon>Ditrysia</taxon>
        <taxon>Yponomeutoidea</taxon>
        <taxon>Plutellidae</taxon>
        <taxon>Plutella</taxon>
    </lineage>
</organism>
<evidence type="ECO:0000313" key="1">
    <source>
        <dbReference type="EMBL" id="KAG7302745.1"/>
    </source>
</evidence>
<sequence length="81" mass="8693">MAGYKAVDVDIDGDISPNVGVALTPRGKLLVSNEALMHGGCDQPPAVAYEISELRVPLLADPRRAAELSCHFNMDQHHAVK</sequence>
<comment type="caution">
    <text evidence="1">The sequence shown here is derived from an EMBL/GenBank/DDBJ whole genome shotgun (WGS) entry which is preliminary data.</text>
</comment>
<name>A0ABQ7QDA8_PLUXY</name>
<dbReference type="EMBL" id="JAHIBW010000017">
    <property type="protein sequence ID" value="KAG7302745.1"/>
    <property type="molecule type" value="Genomic_DNA"/>
</dbReference>
<accession>A0ABQ7QDA8</accession>
<reference evidence="1 2" key="1">
    <citation type="submission" date="2021-06" db="EMBL/GenBank/DDBJ databases">
        <title>A haploid diamondback moth (Plutella xylostella L.) genome assembly resolves 31 chromosomes and identifies a diamide resistance mutation.</title>
        <authorList>
            <person name="Ward C.M."/>
            <person name="Perry K.D."/>
            <person name="Baker G."/>
            <person name="Powis K."/>
            <person name="Heckel D.G."/>
            <person name="Baxter S.W."/>
        </authorList>
    </citation>
    <scope>NUCLEOTIDE SEQUENCE [LARGE SCALE GENOMIC DNA]</scope>
    <source>
        <strain evidence="1 2">LV</strain>
        <tissue evidence="1">Single pupa</tissue>
    </source>
</reference>
<feature type="non-terminal residue" evidence="1">
    <location>
        <position position="81"/>
    </location>
</feature>
<gene>
    <name evidence="1" type="ORF">JYU34_012706</name>
</gene>